<evidence type="ECO:0000259" key="19">
    <source>
        <dbReference type="PROSITE" id="PS50885"/>
    </source>
</evidence>
<evidence type="ECO:0000313" key="21">
    <source>
        <dbReference type="Proteomes" id="UP000654482"/>
    </source>
</evidence>
<dbReference type="SMART" id="SM00387">
    <property type="entry name" value="HATPase_c"/>
    <property type="match status" value="1"/>
</dbReference>
<evidence type="ECO:0000256" key="11">
    <source>
        <dbReference type="ARBA" id="ARBA00023136"/>
    </source>
</evidence>
<dbReference type="GO" id="GO:0005524">
    <property type="term" value="F:ATP binding"/>
    <property type="evidence" value="ECO:0007669"/>
    <property type="project" value="UniProtKB-KW"/>
</dbReference>
<dbReference type="Pfam" id="PF00672">
    <property type="entry name" value="HAMP"/>
    <property type="match status" value="1"/>
</dbReference>
<evidence type="ECO:0000256" key="4">
    <source>
        <dbReference type="ARBA" id="ARBA00012438"/>
    </source>
</evidence>
<feature type="transmembrane region" description="Helical" evidence="16">
    <location>
        <begin position="20"/>
        <end position="41"/>
    </location>
</feature>
<keyword evidence="11 16" id="KW-0472">Membrane</keyword>
<keyword evidence="16" id="KW-1133">Transmembrane helix</keyword>
<comment type="subcellular location">
    <subcellularLocation>
        <location evidence="2">Membrane</location>
    </subcellularLocation>
</comment>
<feature type="coiled-coil region" evidence="15">
    <location>
        <begin position="116"/>
        <end position="143"/>
    </location>
</feature>
<dbReference type="EMBL" id="JADEWZ010000032">
    <property type="protein sequence ID" value="MBE9117888.1"/>
    <property type="molecule type" value="Genomic_DNA"/>
</dbReference>
<dbReference type="FunFam" id="3.30.565.10:FF:000010">
    <property type="entry name" value="Sensor histidine kinase RcsC"/>
    <property type="match status" value="1"/>
</dbReference>
<dbReference type="InterPro" id="IPR036890">
    <property type="entry name" value="HATPase_C_sf"/>
</dbReference>
<dbReference type="AlphaFoldDB" id="A0A8J7E0A7"/>
<dbReference type="Gene3D" id="3.40.50.2300">
    <property type="match status" value="1"/>
</dbReference>
<comment type="similarity">
    <text evidence="3">In the N-terminal section; belongs to the phytochrome family.</text>
</comment>
<dbReference type="Gene3D" id="3.30.565.10">
    <property type="entry name" value="Histidine kinase-like ATPase, C-terminal domain"/>
    <property type="match status" value="1"/>
</dbReference>
<dbReference type="RefSeq" id="WP_194030973.1">
    <property type="nucleotide sequence ID" value="NZ_JADEWZ010000032.1"/>
</dbReference>
<dbReference type="PANTHER" id="PTHR45339">
    <property type="entry name" value="HYBRID SIGNAL TRANSDUCTION HISTIDINE KINASE J"/>
    <property type="match status" value="1"/>
</dbReference>
<organism evidence="20 21">
    <name type="scientific">Lusitaniella coriacea LEGE 07157</name>
    <dbReference type="NCBI Taxonomy" id="945747"/>
    <lineage>
        <taxon>Bacteria</taxon>
        <taxon>Bacillati</taxon>
        <taxon>Cyanobacteriota</taxon>
        <taxon>Cyanophyceae</taxon>
        <taxon>Spirulinales</taxon>
        <taxon>Lusitaniellaceae</taxon>
        <taxon>Lusitaniella</taxon>
    </lineage>
</organism>
<evidence type="ECO:0000256" key="8">
    <source>
        <dbReference type="ARBA" id="ARBA00022777"/>
    </source>
</evidence>
<feature type="domain" description="Response regulatory" evidence="18">
    <location>
        <begin position="563"/>
        <end position="679"/>
    </location>
</feature>
<evidence type="ECO:0000256" key="1">
    <source>
        <dbReference type="ARBA" id="ARBA00000085"/>
    </source>
</evidence>
<comment type="catalytic activity">
    <reaction evidence="1">
        <text>ATP + protein L-histidine = ADP + protein N-phospho-L-histidine.</text>
        <dbReference type="EC" id="2.7.13.3"/>
    </reaction>
</comment>
<evidence type="ECO:0000256" key="16">
    <source>
        <dbReference type="SAM" id="Phobius"/>
    </source>
</evidence>
<dbReference type="InterPro" id="IPR036097">
    <property type="entry name" value="HisK_dim/P_sf"/>
</dbReference>
<dbReference type="InterPro" id="IPR003660">
    <property type="entry name" value="HAMP_dom"/>
</dbReference>
<evidence type="ECO:0000256" key="7">
    <source>
        <dbReference type="ARBA" id="ARBA00022741"/>
    </source>
</evidence>
<dbReference type="EC" id="2.7.13.3" evidence="4"/>
<dbReference type="PANTHER" id="PTHR45339:SF1">
    <property type="entry name" value="HYBRID SIGNAL TRANSDUCTION HISTIDINE KINASE J"/>
    <property type="match status" value="1"/>
</dbReference>
<dbReference type="PROSITE" id="PS50109">
    <property type="entry name" value="HIS_KIN"/>
    <property type="match status" value="1"/>
</dbReference>
<keyword evidence="8" id="KW-0418">Kinase</keyword>
<gene>
    <name evidence="20" type="ORF">IQ249_18480</name>
</gene>
<feature type="transmembrane region" description="Helical" evidence="16">
    <location>
        <begin position="209"/>
        <end position="230"/>
    </location>
</feature>
<keyword evidence="21" id="KW-1185">Reference proteome</keyword>
<dbReference type="Pfam" id="PF00072">
    <property type="entry name" value="Response_reg"/>
    <property type="match status" value="1"/>
</dbReference>
<dbReference type="CDD" id="cd00082">
    <property type="entry name" value="HisKA"/>
    <property type="match status" value="1"/>
</dbReference>
<dbReference type="PROSITE" id="PS50885">
    <property type="entry name" value="HAMP"/>
    <property type="match status" value="1"/>
</dbReference>
<evidence type="ECO:0000256" key="9">
    <source>
        <dbReference type="ARBA" id="ARBA00022840"/>
    </source>
</evidence>
<dbReference type="GO" id="GO:0016020">
    <property type="term" value="C:membrane"/>
    <property type="evidence" value="ECO:0007669"/>
    <property type="project" value="UniProtKB-SubCell"/>
</dbReference>
<keyword evidence="6" id="KW-0808">Transferase</keyword>
<evidence type="ECO:0000256" key="12">
    <source>
        <dbReference type="ARBA" id="ARBA00023306"/>
    </source>
</evidence>
<protein>
    <recommendedName>
        <fullName evidence="13">Circadian input-output histidine kinase CikA</fullName>
        <ecNumber evidence="4">2.7.13.3</ecNumber>
    </recommendedName>
</protein>
<dbReference type="SUPFAM" id="SSF158472">
    <property type="entry name" value="HAMP domain-like"/>
    <property type="match status" value="1"/>
</dbReference>
<evidence type="ECO:0000259" key="18">
    <source>
        <dbReference type="PROSITE" id="PS50110"/>
    </source>
</evidence>
<dbReference type="InterPro" id="IPR011006">
    <property type="entry name" value="CheY-like_superfamily"/>
</dbReference>
<dbReference type="SUPFAM" id="SSF47384">
    <property type="entry name" value="Homodimeric domain of signal transducing histidine kinase"/>
    <property type="match status" value="1"/>
</dbReference>
<feature type="modified residue" description="4-aspartylphosphate" evidence="14">
    <location>
        <position position="612"/>
    </location>
</feature>
<dbReference type="InterPro" id="IPR003661">
    <property type="entry name" value="HisK_dim/P_dom"/>
</dbReference>
<evidence type="ECO:0000256" key="13">
    <source>
        <dbReference type="ARBA" id="ARBA00074306"/>
    </source>
</evidence>
<dbReference type="InterPro" id="IPR004358">
    <property type="entry name" value="Sig_transdc_His_kin-like_C"/>
</dbReference>
<dbReference type="PROSITE" id="PS50110">
    <property type="entry name" value="RESPONSE_REGULATORY"/>
    <property type="match status" value="1"/>
</dbReference>
<dbReference type="SMART" id="SM00304">
    <property type="entry name" value="HAMP"/>
    <property type="match status" value="1"/>
</dbReference>
<dbReference type="Gene3D" id="6.10.340.10">
    <property type="match status" value="1"/>
</dbReference>
<comment type="caution">
    <text evidence="20">The sequence shown here is derived from an EMBL/GenBank/DDBJ whole genome shotgun (WGS) entry which is preliminary data.</text>
</comment>
<dbReference type="Proteomes" id="UP000654482">
    <property type="component" value="Unassembled WGS sequence"/>
</dbReference>
<evidence type="ECO:0000256" key="5">
    <source>
        <dbReference type="ARBA" id="ARBA00022553"/>
    </source>
</evidence>
<dbReference type="GO" id="GO:0000155">
    <property type="term" value="F:phosphorelay sensor kinase activity"/>
    <property type="evidence" value="ECO:0007669"/>
    <property type="project" value="InterPro"/>
</dbReference>
<keyword evidence="5 14" id="KW-0597">Phosphoprotein</keyword>
<keyword evidence="7" id="KW-0547">Nucleotide-binding</keyword>
<evidence type="ECO:0000256" key="10">
    <source>
        <dbReference type="ARBA" id="ARBA00023012"/>
    </source>
</evidence>
<dbReference type="SUPFAM" id="SSF55874">
    <property type="entry name" value="ATPase domain of HSP90 chaperone/DNA topoisomerase II/histidine kinase"/>
    <property type="match status" value="1"/>
</dbReference>
<dbReference type="CDD" id="cd06225">
    <property type="entry name" value="HAMP"/>
    <property type="match status" value="1"/>
</dbReference>
<name>A0A8J7E0A7_9CYAN</name>
<dbReference type="CDD" id="cd16922">
    <property type="entry name" value="HATPase_EvgS-ArcB-TorS-like"/>
    <property type="match status" value="1"/>
</dbReference>
<dbReference type="InterPro" id="IPR003594">
    <property type="entry name" value="HATPase_dom"/>
</dbReference>
<keyword evidence="12" id="KW-0131">Cell cycle</keyword>
<proteinExistence type="inferred from homology"/>
<dbReference type="InterPro" id="IPR005467">
    <property type="entry name" value="His_kinase_dom"/>
</dbReference>
<evidence type="ECO:0000256" key="3">
    <source>
        <dbReference type="ARBA" id="ARBA00006402"/>
    </source>
</evidence>
<feature type="domain" description="HAMP" evidence="19">
    <location>
        <begin position="233"/>
        <end position="286"/>
    </location>
</feature>
<evidence type="ECO:0000313" key="20">
    <source>
        <dbReference type="EMBL" id="MBE9117888.1"/>
    </source>
</evidence>
<dbReference type="FunFam" id="1.10.287.130:FF:000038">
    <property type="entry name" value="Sensory transduction histidine kinase"/>
    <property type="match status" value="1"/>
</dbReference>
<dbReference type="Gene3D" id="1.10.287.130">
    <property type="match status" value="1"/>
</dbReference>
<accession>A0A8J7E0A7</accession>
<keyword evidence="16" id="KW-0812">Transmembrane</keyword>
<evidence type="ECO:0000256" key="6">
    <source>
        <dbReference type="ARBA" id="ARBA00022679"/>
    </source>
</evidence>
<feature type="domain" description="Histidine kinase" evidence="17">
    <location>
        <begin position="308"/>
        <end position="537"/>
    </location>
</feature>
<keyword evidence="10" id="KW-0902">Two-component regulatory system</keyword>
<evidence type="ECO:0000256" key="14">
    <source>
        <dbReference type="PROSITE-ProRule" id="PRU00169"/>
    </source>
</evidence>
<dbReference type="SMART" id="SM00448">
    <property type="entry name" value="REC"/>
    <property type="match status" value="1"/>
</dbReference>
<evidence type="ECO:0000259" key="17">
    <source>
        <dbReference type="PROSITE" id="PS50109"/>
    </source>
</evidence>
<evidence type="ECO:0000256" key="15">
    <source>
        <dbReference type="SAM" id="Coils"/>
    </source>
</evidence>
<reference evidence="20" key="1">
    <citation type="submission" date="2020-10" db="EMBL/GenBank/DDBJ databases">
        <authorList>
            <person name="Castelo-Branco R."/>
            <person name="Eusebio N."/>
            <person name="Adriana R."/>
            <person name="Vieira A."/>
            <person name="Brugerolle De Fraissinette N."/>
            <person name="Rezende De Castro R."/>
            <person name="Schneider M.P."/>
            <person name="Vasconcelos V."/>
            <person name="Leao P.N."/>
        </authorList>
    </citation>
    <scope>NUCLEOTIDE SEQUENCE</scope>
    <source>
        <strain evidence="20">LEGE 07157</strain>
    </source>
</reference>
<dbReference type="InterPro" id="IPR001789">
    <property type="entry name" value="Sig_transdc_resp-reg_receiver"/>
</dbReference>
<keyword evidence="15" id="KW-0175">Coiled coil</keyword>
<evidence type="ECO:0000256" key="2">
    <source>
        <dbReference type="ARBA" id="ARBA00004370"/>
    </source>
</evidence>
<keyword evidence="9" id="KW-0067">ATP-binding</keyword>
<dbReference type="PRINTS" id="PR00344">
    <property type="entry name" value="BCTRLSENSOR"/>
</dbReference>
<dbReference type="SUPFAM" id="SSF52172">
    <property type="entry name" value="CheY-like"/>
    <property type="match status" value="1"/>
</dbReference>
<dbReference type="CDD" id="cd17546">
    <property type="entry name" value="REC_hyHK_CKI1_RcsC-like"/>
    <property type="match status" value="1"/>
</dbReference>
<sequence>MPFRNYLNALSVGQKISCGYALALGIAVFGTTMGSIVGYSYQKHARQLLEDVIEETILIDRLQIKLAYTQLYQQRLEKLVNRPNQLLIEYKLLKKYSKDLEIAWSKLVKSYDEATVGEYEDELEAYERLIESHDNILREYLGEVDNFALEFEENTQNEAEIEQFLKQPAIRYFEDNVNEFSQSLEDLNQLVIEEEEETTAYLDKIEKRWIQIIAISLSLSTAIAAILASYTSRAIARPIKTVTQFAQQATQTSNFTTEVSIVSQDEIGILADAFNQFVRQVNHLLQEQKQAQHAAEAANRAKSKFLANMSHELRTPLNAILGFTQVILRDEASPQEQRNYIEIVNRSGEHLLSLINDILEMSKIEAGKITLNPSSFDLYRLLNTLEDLFHLKAQMKDLQLLFERTPEVPQHITTDQNKLRQILINLLGNAFKFTQQGSVTLRVGVDRSNCTDANDRRNYLIELIFEVEDTGMGIASEEKEGIFEAFGQSESGVQSQTGTGLGLPISRKFVQLMGGELNFRSTLNGGSLFYFNLPVLSTQPEKVKPPNSKERVIGLAPNQPLPRILIVEDEPINRKLLVKLLTEVGLEVKEAENGQEAIAISQSWQPHFIWMDIRMPVMNGYQATQAIKADPQEPRPIIVALTAHSFEEERSEILEAGCDDFVRKPFQAAEIFMVMAKHLNLRYVYREQQKPEPPQISKESREQSLVAQLKTMPSEWIEKLEQTAIKGSDDEILQAIEKIPESNHLLRKTLRNWSDDFDFDAIIALIEQSRL</sequence>
<dbReference type="SMART" id="SM00388">
    <property type="entry name" value="HisKA"/>
    <property type="match status" value="1"/>
</dbReference>
<dbReference type="Pfam" id="PF00512">
    <property type="entry name" value="HisKA"/>
    <property type="match status" value="1"/>
</dbReference>
<dbReference type="Pfam" id="PF02518">
    <property type="entry name" value="HATPase_c"/>
    <property type="match status" value="1"/>
</dbReference>